<evidence type="ECO:0000256" key="8">
    <source>
        <dbReference type="ARBA" id="ARBA00022955"/>
    </source>
</evidence>
<dbReference type="FunFam" id="3.30.230.10:FF:000018">
    <property type="entry name" value="Diphosphomevalonate decarboxylase"/>
    <property type="match status" value="1"/>
</dbReference>
<keyword evidence="9" id="KW-0756">Sterol biosynthesis</keyword>
<dbReference type="GO" id="GO:0004163">
    <property type="term" value="F:diphosphomevalonate decarboxylase activity"/>
    <property type="evidence" value="ECO:0007669"/>
    <property type="project" value="UniProtKB-EC"/>
</dbReference>
<reference evidence="18 19" key="2">
    <citation type="submission" date="2018-11" db="EMBL/GenBank/DDBJ databases">
        <authorList>
            <consortium name="Pathogen Informatics"/>
        </authorList>
    </citation>
    <scope>NUCLEOTIDE SEQUENCE [LARGE SCALE GENOMIC DNA]</scope>
</reference>
<evidence type="ECO:0000256" key="3">
    <source>
        <dbReference type="ARBA" id="ARBA00012296"/>
    </source>
</evidence>
<keyword evidence="10 15" id="KW-0443">Lipid metabolism</keyword>
<dbReference type="PANTHER" id="PTHR10977">
    <property type="entry name" value="DIPHOSPHOMEVALONATE DECARBOXYLASE"/>
    <property type="match status" value="1"/>
</dbReference>
<keyword evidence="5" id="KW-0444">Lipid biosynthesis</keyword>
<dbReference type="InterPro" id="IPR036554">
    <property type="entry name" value="GHMP_kinase_C_sf"/>
</dbReference>
<dbReference type="InterPro" id="IPR053859">
    <property type="entry name" value="MVD-like_N"/>
</dbReference>
<name>A0A0M3KDJ7_ANISI</name>
<keyword evidence="19" id="KW-1185">Reference proteome</keyword>
<feature type="domain" description="Mvd1 C-terminal" evidence="16">
    <location>
        <begin position="203"/>
        <end position="281"/>
    </location>
</feature>
<accession>A0A0M3KDJ7</accession>
<evidence type="ECO:0000256" key="12">
    <source>
        <dbReference type="ARBA" id="ARBA00023221"/>
    </source>
</evidence>
<keyword evidence="12" id="KW-0753">Steroid metabolism</keyword>
<dbReference type="AlphaFoldDB" id="A0A0M3KDJ7"/>
<keyword evidence="13 15" id="KW-0456">Lyase</keyword>
<dbReference type="GO" id="GO:0005829">
    <property type="term" value="C:cytosol"/>
    <property type="evidence" value="ECO:0007669"/>
    <property type="project" value="InterPro"/>
</dbReference>
<evidence type="ECO:0000256" key="15">
    <source>
        <dbReference type="PIRNR" id="PIRNR015950"/>
    </source>
</evidence>
<evidence type="ECO:0000256" key="13">
    <source>
        <dbReference type="ARBA" id="ARBA00023239"/>
    </source>
</evidence>
<reference evidence="20" key="1">
    <citation type="submission" date="2017-02" db="UniProtKB">
        <authorList>
            <consortium name="WormBaseParasite"/>
        </authorList>
    </citation>
    <scope>IDENTIFICATION</scope>
</reference>
<evidence type="ECO:0000313" key="19">
    <source>
        <dbReference type="Proteomes" id="UP000267096"/>
    </source>
</evidence>
<evidence type="ECO:0000256" key="10">
    <source>
        <dbReference type="ARBA" id="ARBA00023098"/>
    </source>
</evidence>
<comment type="similarity">
    <text evidence="2 15">Belongs to the diphosphomevalonate decarboxylase family.</text>
</comment>
<dbReference type="InterPro" id="IPR005935">
    <property type="entry name" value="Mev_decarb"/>
</dbReference>
<evidence type="ECO:0000259" key="17">
    <source>
        <dbReference type="Pfam" id="PF22700"/>
    </source>
</evidence>
<dbReference type="EMBL" id="UYRR01035526">
    <property type="protein sequence ID" value="VDK64845.1"/>
    <property type="molecule type" value="Genomic_DNA"/>
</dbReference>
<dbReference type="PIRSF" id="PIRSF015950">
    <property type="entry name" value="Mev_P_decrbx"/>
    <property type="match status" value="1"/>
</dbReference>
<dbReference type="Pfam" id="PF18376">
    <property type="entry name" value="MDD_C"/>
    <property type="match status" value="1"/>
</dbReference>
<evidence type="ECO:0000256" key="1">
    <source>
        <dbReference type="ARBA" id="ARBA00003812"/>
    </source>
</evidence>
<evidence type="ECO:0000256" key="4">
    <source>
        <dbReference type="ARBA" id="ARBA00019335"/>
    </source>
</evidence>
<dbReference type="PANTHER" id="PTHR10977:SF3">
    <property type="entry name" value="DIPHOSPHOMEVALONATE DECARBOXYLASE"/>
    <property type="match status" value="1"/>
</dbReference>
<dbReference type="GO" id="GO:0016126">
    <property type="term" value="P:sterol biosynthetic process"/>
    <property type="evidence" value="ECO:0007669"/>
    <property type="project" value="UniProtKB-KW"/>
</dbReference>
<dbReference type="WBParaSite" id="ASIM_0001905001-mRNA-1">
    <property type="protein sequence ID" value="ASIM_0001905001-mRNA-1"/>
    <property type="gene ID" value="ASIM_0001905001"/>
</dbReference>
<comment type="function">
    <text evidence="1">Catalyzes the ATP dependent decarboxylation of (R)-5-diphosphomevalonate to form isopentenyl diphosphate (IPP). Functions in the mevalonate (MVA) pathway leading to isopentenyl diphosphate (IPP), a key precursor for the biosynthesis of isoprenoids and sterol synthesis.</text>
</comment>
<dbReference type="OrthoDB" id="10253702at2759"/>
<evidence type="ECO:0000256" key="6">
    <source>
        <dbReference type="ARBA" id="ARBA00022741"/>
    </source>
</evidence>
<dbReference type="GO" id="GO:0005524">
    <property type="term" value="F:ATP binding"/>
    <property type="evidence" value="ECO:0007669"/>
    <property type="project" value="UniProtKB-UniRule"/>
</dbReference>
<dbReference type="Proteomes" id="UP000267096">
    <property type="component" value="Unassembled WGS sequence"/>
</dbReference>
<evidence type="ECO:0000313" key="20">
    <source>
        <dbReference type="WBParaSite" id="ASIM_0001905001-mRNA-1"/>
    </source>
</evidence>
<comment type="catalytic activity">
    <reaction evidence="14 15">
        <text>(R)-5-diphosphomevalonate + ATP = isopentenyl diphosphate + ADP + phosphate + CO2</text>
        <dbReference type="Rhea" id="RHEA:23732"/>
        <dbReference type="ChEBI" id="CHEBI:16526"/>
        <dbReference type="ChEBI" id="CHEBI:30616"/>
        <dbReference type="ChEBI" id="CHEBI:43474"/>
        <dbReference type="ChEBI" id="CHEBI:57557"/>
        <dbReference type="ChEBI" id="CHEBI:128769"/>
        <dbReference type="ChEBI" id="CHEBI:456216"/>
        <dbReference type="EC" id="4.1.1.33"/>
    </reaction>
</comment>
<dbReference type="Gene3D" id="3.30.230.10">
    <property type="match status" value="1"/>
</dbReference>
<dbReference type="InterPro" id="IPR029765">
    <property type="entry name" value="Mev_diP_decarb"/>
</dbReference>
<feature type="domain" description="Diphosphomevalonate decarboxylase-like N-terminal" evidence="17">
    <location>
        <begin position="20"/>
        <end position="187"/>
    </location>
</feature>
<dbReference type="Pfam" id="PF22700">
    <property type="entry name" value="MVD-like_N"/>
    <property type="match status" value="1"/>
</dbReference>
<dbReference type="InterPro" id="IPR020568">
    <property type="entry name" value="Ribosomal_Su5_D2-typ_SF"/>
</dbReference>
<evidence type="ECO:0000256" key="11">
    <source>
        <dbReference type="ARBA" id="ARBA00023166"/>
    </source>
</evidence>
<proteinExistence type="inferred from homology"/>
<gene>
    <name evidence="18" type="ORF">ASIM_LOCUS18445</name>
</gene>
<evidence type="ECO:0000256" key="9">
    <source>
        <dbReference type="ARBA" id="ARBA00023011"/>
    </source>
</evidence>
<sequence>MQNSSCAESTETMEVTVKVPINIALIKYWGKRDQELKLPLNDSISVNINDLCAKTTLRIASSIDEDSITINGQRVDLSKDERFSKCFAEVRRIIRKRSIKGDGDTQSDKRCFHKFEISSETNFPIEAGLASSAAGFAAIAFAFGHLYKLSNDLVLQIARLGSGSACRSLYEGFVHWKVGRSSDGSDCTCETIAPADKWNSLRALILVTSSKSKHIGSTKGMQRSVETSELLKYRVEEIVPKRVTRLIKAIQSNDFDELATVTMGDSNQLHAICLDTAPPLKVRSALL</sequence>
<dbReference type="Gene3D" id="3.30.70.890">
    <property type="entry name" value="GHMP kinase, C-terminal domain"/>
    <property type="match status" value="1"/>
</dbReference>
<dbReference type="SUPFAM" id="SSF55060">
    <property type="entry name" value="GHMP Kinase, C-terminal domain"/>
    <property type="match status" value="1"/>
</dbReference>
<dbReference type="GO" id="GO:0019287">
    <property type="term" value="P:isopentenyl diphosphate biosynthetic process, mevalonate pathway"/>
    <property type="evidence" value="ECO:0007669"/>
    <property type="project" value="InterPro"/>
</dbReference>
<evidence type="ECO:0000256" key="5">
    <source>
        <dbReference type="ARBA" id="ARBA00022516"/>
    </source>
</evidence>
<keyword evidence="11" id="KW-1207">Sterol metabolism</keyword>
<dbReference type="InterPro" id="IPR014721">
    <property type="entry name" value="Ribsml_uS5_D2-typ_fold_subgr"/>
</dbReference>
<dbReference type="InterPro" id="IPR041431">
    <property type="entry name" value="Mvd1_C"/>
</dbReference>
<keyword evidence="7 15" id="KW-0067">ATP-binding</keyword>
<organism evidence="20">
    <name type="scientific">Anisakis simplex</name>
    <name type="common">Herring worm</name>
    <dbReference type="NCBI Taxonomy" id="6269"/>
    <lineage>
        <taxon>Eukaryota</taxon>
        <taxon>Metazoa</taxon>
        <taxon>Ecdysozoa</taxon>
        <taxon>Nematoda</taxon>
        <taxon>Chromadorea</taxon>
        <taxon>Rhabditida</taxon>
        <taxon>Spirurina</taxon>
        <taxon>Ascaridomorpha</taxon>
        <taxon>Ascaridoidea</taxon>
        <taxon>Anisakidae</taxon>
        <taxon>Anisakis</taxon>
        <taxon>Anisakis simplex complex</taxon>
    </lineage>
</organism>
<dbReference type="SUPFAM" id="SSF54211">
    <property type="entry name" value="Ribosomal protein S5 domain 2-like"/>
    <property type="match status" value="1"/>
</dbReference>
<keyword evidence="6 15" id="KW-0547">Nucleotide-binding</keyword>
<evidence type="ECO:0000259" key="16">
    <source>
        <dbReference type="Pfam" id="PF18376"/>
    </source>
</evidence>
<keyword evidence="8" id="KW-0752">Steroid biosynthesis</keyword>
<evidence type="ECO:0000256" key="2">
    <source>
        <dbReference type="ARBA" id="ARBA00008831"/>
    </source>
</evidence>
<dbReference type="NCBIfam" id="TIGR01240">
    <property type="entry name" value="mevDPdecarb"/>
    <property type="match status" value="1"/>
</dbReference>
<dbReference type="EC" id="4.1.1.33" evidence="3 15"/>
<protein>
    <recommendedName>
        <fullName evidence="4 15">Diphosphomevalonate decarboxylase</fullName>
        <ecNumber evidence="3 15">4.1.1.33</ecNumber>
    </recommendedName>
</protein>
<evidence type="ECO:0000256" key="14">
    <source>
        <dbReference type="ARBA" id="ARBA00048154"/>
    </source>
</evidence>
<evidence type="ECO:0000256" key="7">
    <source>
        <dbReference type="ARBA" id="ARBA00022840"/>
    </source>
</evidence>
<evidence type="ECO:0000313" key="18">
    <source>
        <dbReference type="EMBL" id="VDK64845.1"/>
    </source>
</evidence>